<dbReference type="SUPFAM" id="SSF54160">
    <property type="entry name" value="Chromo domain-like"/>
    <property type="match status" value="2"/>
</dbReference>
<dbReference type="SMART" id="SM00298">
    <property type="entry name" value="CHROMO"/>
    <property type="match status" value="1"/>
</dbReference>
<name>A0A1X2IZL1_9FUNG</name>
<protein>
    <recommendedName>
        <fullName evidence="4">Chromo domain-containing protein</fullName>
    </recommendedName>
</protein>
<dbReference type="PROSITE" id="PS00598">
    <property type="entry name" value="CHROMO_1"/>
    <property type="match status" value="1"/>
</dbReference>
<dbReference type="STRING" id="90262.A0A1X2IZL1"/>
<dbReference type="GO" id="GO:0000792">
    <property type="term" value="C:heterochromatin"/>
    <property type="evidence" value="ECO:0007669"/>
    <property type="project" value="UniProtKB-ARBA"/>
</dbReference>
<dbReference type="PANTHER" id="PTHR22812">
    <property type="entry name" value="CHROMOBOX PROTEIN"/>
    <property type="match status" value="1"/>
</dbReference>
<dbReference type="InterPro" id="IPR016197">
    <property type="entry name" value="Chromo-like_dom_sf"/>
</dbReference>
<dbReference type="InterPro" id="IPR000953">
    <property type="entry name" value="Chromo/chromo_shadow_dom"/>
</dbReference>
<dbReference type="Gene3D" id="2.40.50.40">
    <property type="match status" value="2"/>
</dbReference>
<evidence type="ECO:0000313" key="5">
    <source>
        <dbReference type="EMBL" id="ORZ24737.1"/>
    </source>
</evidence>
<dbReference type="InterPro" id="IPR008251">
    <property type="entry name" value="Chromo_shadow_dom"/>
</dbReference>
<dbReference type="AlphaFoldDB" id="A0A1X2IZL1"/>
<dbReference type="InterPro" id="IPR023779">
    <property type="entry name" value="Chromodomain_CS"/>
</dbReference>
<comment type="subcellular location">
    <subcellularLocation>
        <location evidence="1">Nucleus</location>
    </subcellularLocation>
</comment>
<organism evidence="5 6">
    <name type="scientific">Absidia repens</name>
    <dbReference type="NCBI Taxonomy" id="90262"/>
    <lineage>
        <taxon>Eukaryota</taxon>
        <taxon>Fungi</taxon>
        <taxon>Fungi incertae sedis</taxon>
        <taxon>Mucoromycota</taxon>
        <taxon>Mucoromycotina</taxon>
        <taxon>Mucoromycetes</taxon>
        <taxon>Mucorales</taxon>
        <taxon>Cunninghamellaceae</taxon>
        <taxon>Absidia</taxon>
    </lineage>
</organism>
<feature type="region of interest" description="Disordered" evidence="3">
    <location>
        <begin position="53"/>
        <end position="134"/>
    </location>
</feature>
<feature type="compositionally biased region" description="Basic residues" evidence="3">
    <location>
        <begin position="53"/>
        <end position="68"/>
    </location>
</feature>
<evidence type="ECO:0000259" key="4">
    <source>
        <dbReference type="PROSITE" id="PS50013"/>
    </source>
</evidence>
<sequence>MSDSDDDSFGGHRGRNEFLVKWKDYDDEANTWEPEENLSAAKDIVDQYFKSFKAKKTRNPKKAPKLKRAVSSDTISSHTSDNLSGFDGKRKVNGDEDDASTASAKKAKVASLDEGDTDDDDDKYGDEVGLMDTDTVDLEQQENQQSLDEDMENGYDDGLDRITYDLENEDGASEKITVIVDDTYPSDYIDWDDKVDCIVVMMGKNDCERNKDKAILKWRNGDYSLHSINEIRKYCPQHLIDYYQQYVLF</sequence>
<dbReference type="PROSITE" id="PS50013">
    <property type="entry name" value="CHROMO_2"/>
    <property type="match status" value="1"/>
</dbReference>
<evidence type="ECO:0000256" key="2">
    <source>
        <dbReference type="ARBA" id="ARBA00023242"/>
    </source>
</evidence>
<dbReference type="InterPro" id="IPR023780">
    <property type="entry name" value="Chromo_domain"/>
</dbReference>
<dbReference type="OrthoDB" id="433924at2759"/>
<evidence type="ECO:0000313" key="6">
    <source>
        <dbReference type="Proteomes" id="UP000193560"/>
    </source>
</evidence>
<feature type="compositionally biased region" description="Polar residues" evidence="3">
    <location>
        <begin position="71"/>
        <end position="83"/>
    </location>
</feature>
<accession>A0A1X2IZL1</accession>
<reference evidence="5 6" key="1">
    <citation type="submission" date="2016-07" db="EMBL/GenBank/DDBJ databases">
        <title>Pervasive Adenine N6-methylation of Active Genes in Fungi.</title>
        <authorList>
            <consortium name="DOE Joint Genome Institute"/>
            <person name="Mondo S.J."/>
            <person name="Dannebaum R.O."/>
            <person name="Kuo R.C."/>
            <person name="Labutti K."/>
            <person name="Haridas S."/>
            <person name="Kuo A."/>
            <person name="Salamov A."/>
            <person name="Ahrendt S.R."/>
            <person name="Lipzen A."/>
            <person name="Sullivan W."/>
            <person name="Andreopoulos W.B."/>
            <person name="Clum A."/>
            <person name="Lindquist E."/>
            <person name="Daum C."/>
            <person name="Ramamoorthy G.K."/>
            <person name="Gryganskyi A."/>
            <person name="Culley D."/>
            <person name="Magnuson J.K."/>
            <person name="James T.Y."/>
            <person name="O'Malley M.A."/>
            <person name="Stajich J.E."/>
            <person name="Spatafora J.W."/>
            <person name="Visel A."/>
            <person name="Grigoriev I.V."/>
        </authorList>
    </citation>
    <scope>NUCLEOTIDE SEQUENCE [LARGE SCALE GENOMIC DNA]</scope>
    <source>
        <strain evidence="5 6">NRRL 1336</strain>
    </source>
</reference>
<feature type="domain" description="Chromo" evidence="4">
    <location>
        <begin position="1"/>
        <end position="60"/>
    </location>
</feature>
<keyword evidence="6" id="KW-1185">Reference proteome</keyword>
<dbReference type="InterPro" id="IPR051219">
    <property type="entry name" value="Heterochromatin_chromo-domain"/>
</dbReference>
<dbReference type="Pfam" id="PF01393">
    <property type="entry name" value="Chromo_shadow"/>
    <property type="match status" value="1"/>
</dbReference>
<gene>
    <name evidence="5" type="ORF">BCR42DRAFT_95530</name>
</gene>
<evidence type="ECO:0000256" key="1">
    <source>
        <dbReference type="ARBA" id="ARBA00004123"/>
    </source>
</evidence>
<proteinExistence type="predicted"/>
<evidence type="ECO:0000256" key="3">
    <source>
        <dbReference type="SAM" id="MobiDB-lite"/>
    </source>
</evidence>
<dbReference type="CDD" id="cd00024">
    <property type="entry name" value="CD_CSD"/>
    <property type="match status" value="1"/>
</dbReference>
<dbReference type="Pfam" id="PF00385">
    <property type="entry name" value="Chromo"/>
    <property type="match status" value="1"/>
</dbReference>
<keyword evidence="2" id="KW-0539">Nucleus</keyword>
<dbReference type="EMBL" id="MCGE01000002">
    <property type="protein sequence ID" value="ORZ24737.1"/>
    <property type="molecule type" value="Genomic_DNA"/>
</dbReference>
<dbReference type="Proteomes" id="UP000193560">
    <property type="component" value="Unassembled WGS sequence"/>
</dbReference>
<feature type="compositionally biased region" description="Acidic residues" evidence="3">
    <location>
        <begin position="113"/>
        <end position="124"/>
    </location>
</feature>
<comment type="caution">
    <text evidence="5">The sequence shown here is derived from an EMBL/GenBank/DDBJ whole genome shotgun (WGS) entry which is preliminary data.</text>
</comment>
<dbReference type="GO" id="GO:0005634">
    <property type="term" value="C:nucleus"/>
    <property type="evidence" value="ECO:0007669"/>
    <property type="project" value="UniProtKB-SubCell"/>
</dbReference>